<evidence type="ECO:0000259" key="4">
    <source>
        <dbReference type="PROSITE" id="PS50949"/>
    </source>
</evidence>
<dbReference type="Gene3D" id="1.20.120.530">
    <property type="entry name" value="GntR ligand-binding domain-like"/>
    <property type="match status" value="1"/>
</dbReference>
<dbReference type="PANTHER" id="PTHR43537">
    <property type="entry name" value="TRANSCRIPTIONAL REGULATOR, GNTR FAMILY"/>
    <property type="match status" value="1"/>
</dbReference>
<dbReference type="SUPFAM" id="SSF48008">
    <property type="entry name" value="GntR ligand-binding domain-like"/>
    <property type="match status" value="1"/>
</dbReference>
<keyword evidence="3" id="KW-0804">Transcription</keyword>
<comment type="caution">
    <text evidence="5">The sequence shown here is derived from an EMBL/GenBank/DDBJ whole genome shotgun (WGS) entry which is preliminary data.</text>
</comment>
<dbReference type="InterPro" id="IPR008920">
    <property type="entry name" value="TF_FadR/GntR_C"/>
</dbReference>
<dbReference type="InterPro" id="IPR000524">
    <property type="entry name" value="Tscrpt_reg_HTH_GntR"/>
</dbReference>
<dbReference type="SMART" id="SM00345">
    <property type="entry name" value="HTH_GNTR"/>
    <property type="match status" value="1"/>
</dbReference>
<keyword evidence="2" id="KW-0238">DNA-binding</keyword>
<sequence>MTPQSTSANIAEKLRERIVDGYFAPGQQINETRVSSQLNLSRGPLREALQRLSQEGLLVSKPNRGVFVVDLTARDVDEIYGVREILELGAAEIITAQSAARRKQVSERLLAVATKLSEAAAADNWLRVSKLDLEFHTTLVSESGNSRLLRAYRTLATESLICMTNLKQAYPTPASLSHHTVMAELVATGSMAEIRAAFHRHLSVSTSG</sequence>
<dbReference type="CDD" id="cd07377">
    <property type="entry name" value="WHTH_GntR"/>
    <property type="match status" value="1"/>
</dbReference>
<proteinExistence type="predicted"/>
<dbReference type="Proteomes" id="UP001500200">
    <property type="component" value="Unassembled WGS sequence"/>
</dbReference>
<dbReference type="EMBL" id="BAABKK010000011">
    <property type="protein sequence ID" value="GAA5194044.1"/>
    <property type="molecule type" value="Genomic_DNA"/>
</dbReference>
<evidence type="ECO:0000313" key="5">
    <source>
        <dbReference type="EMBL" id="GAA5194044.1"/>
    </source>
</evidence>
<keyword evidence="6" id="KW-1185">Reference proteome</keyword>
<evidence type="ECO:0000256" key="3">
    <source>
        <dbReference type="ARBA" id="ARBA00023163"/>
    </source>
</evidence>
<dbReference type="PROSITE" id="PS50949">
    <property type="entry name" value="HTH_GNTR"/>
    <property type="match status" value="1"/>
</dbReference>
<organism evidence="5 6">
    <name type="scientific">Arthrobacter gyeryongensis</name>
    <dbReference type="NCBI Taxonomy" id="1650592"/>
    <lineage>
        <taxon>Bacteria</taxon>
        <taxon>Bacillati</taxon>
        <taxon>Actinomycetota</taxon>
        <taxon>Actinomycetes</taxon>
        <taxon>Micrococcales</taxon>
        <taxon>Micrococcaceae</taxon>
        <taxon>Arthrobacter</taxon>
    </lineage>
</organism>
<dbReference type="PANTHER" id="PTHR43537:SF5">
    <property type="entry name" value="UXU OPERON TRANSCRIPTIONAL REGULATOR"/>
    <property type="match status" value="1"/>
</dbReference>
<dbReference type="SUPFAM" id="SSF46785">
    <property type="entry name" value="Winged helix' DNA-binding domain"/>
    <property type="match status" value="1"/>
</dbReference>
<dbReference type="RefSeq" id="WP_345449233.1">
    <property type="nucleotide sequence ID" value="NZ_BAABKK010000011.1"/>
</dbReference>
<evidence type="ECO:0000256" key="1">
    <source>
        <dbReference type="ARBA" id="ARBA00023015"/>
    </source>
</evidence>
<name>A0ABP9SF73_9MICC</name>
<dbReference type="Pfam" id="PF07729">
    <property type="entry name" value="FCD"/>
    <property type="match status" value="1"/>
</dbReference>
<protein>
    <submittedName>
        <fullName evidence="5">GntR family transcriptional regulator</fullName>
    </submittedName>
</protein>
<evidence type="ECO:0000313" key="6">
    <source>
        <dbReference type="Proteomes" id="UP001500200"/>
    </source>
</evidence>
<reference evidence="6" key="1">
    <citation type="journal article" date="2019" name="Int. J. Syst. Evol. Microbiol.">
        <title>The Global Catalogue of Microorganisms (GCM) 10K type strain sequencing project: providing services to taxonomists for standard genome sequencing and annotation.</title>
        <authorList>
            <consortium name="The Broad Institute Genomics Platform"/>
            <consortium name="The Broad Institute Genome Sequencing Center for Infectious Disease"/>
            <person name="Wu L."/>
            <person name="Ma J."/>
        </authorList>
    </citation>
    <scope>NUCLEOTIDE SEQUENCE [LARGE SCALE GENOMIC DNA]</scope>
    <source>
        <strain evidence="6">JCM 18514</strain>
    </source>
</reference>
<dbReference type="Gene3D" id="1.10.10.10">
    <property type="entry name" value="Winged helix-like DNA-binding domain superfamily/Winged helix DNA-binding domain"/>
    <property type="match status" value="1"/>
</dbReference>
<dbReference type="SMART" id="SM00895">
    <property type="entry name" value="FCD"/>
    <property type="match status" value="1"/>
</dbReference>
<dbReference type="InterPro" id="IPR036390">
    <property type="entry name" value="WH_DNA-bd_sf"/>
</dbReference>
<evidence type="ECO:0000256" key="2">
    <source>
        <dbReference type="ARBA" id="ARBA00023125"/>
    </source>
</evidence>
<feature type="domain" description="HTH gntR-type" evidence="4">
    <location>
        <begin position="4"/>
        <end position="71"/>
    </location>
</feature>
<keyword evidence="1" id="KW-0805">Transcription regulation</keyword>
<dbReference type="Pfam" id="PF00392">
    <property type="entry name" value="GntR"/>
    <property type="match status" value="1"/>
</dbReference>
<accession>A0ABP9SF73</accession>
<dbReference type="InterPro" id="IPR011711">
    <property type="entry name" value="GntR_C"/>
</dbReference>
<dbReference type="InterPro" id="IPR036388">
    <property type="entry name" value="WH-like_DNA-bd_sf"/>
</dbReference>
<gene>
    <name evidence="5" type="ORF">GCM10023346_20550</name>
</gene>